<dbReference type="Proteomes" id="UP000076871">
    <property type="component" value="Unassembled WGS sequence"/>
</dbReference>
<feature type="domain" description="CHAT" evidence="1">
    <location>
        <begin position="750"/>
        <end position="1037"/>
    </location>
</feature>
<evidence type="ECO:0000313" key="3">
    <source>
        <dbReference type="Proteomes" id="UP000076871"/>
    </source>
</evidence>
<organism evidence="2 3">
    <name type="scientific">Laetiporus sulphureus 93-53</name>
    <dbReference type="NCBI Taxonomy" id="1314785"/>
    <lineage>
        <taxon>Eukaryota</taxon>
        <taxon>Fungi</taxon>
        <taxon>Dikarya</taxon>
        <taxon>Basidiomycota</taxon>
        <taxon>Agaricomycotina</taxon>
        <taxon>Agaricomycetes</taxon>
        <taxon>Polyporales</taxon>
        <taxon>Laetiporus</taxon>
    </lineage>
</organism>
<dbReference type="InterPro" id="IPR024983">
    <property type="entry name" value="CHAT_dom"/>
</dbReference>
<dbReference type="AlphaFoldDB" id="A0A165GGA7"/>
<evidence type="ECO:0000313" key="2">
    <source>
        <dbReference type="EMBL" id="KZT10306.1"/>
    </source>
</evidence>
<reference evidence="2 3" key="1">
    <citation type="journal article" date="2016" name="Mol. Biol. Evol.">
        <title>Comparative Genomics of Early-Diverging Mushroom-Forming Fungi Provides Insights into the Origins of Lignocellulose Decay Capabilities.</title>
        <authorList>
            <person name="Nagy L.G."/>
            <person name="Riley R."/>
            <person name="Tritt A."/>
            <person name="Adam C."/>
            <person name="Daum C."/>
            <person name="Floudas D."/>
            <person name="Sun H."/>
            <person name="Yadav J.S."/>
            <person name="Pangilinan J."/>
            <person name="Larsson K.H."/>
            <person name="Matsuura K."/>
            <person name="Barry K."/>
            <person name="Labutti K."/>
            <person name="Kuo R."/>
            <person name="Ohm R.A."/>
            <person name="Bhattacharya S.S."/>
            <person name="Shirouzu T."/>
            <person name="Yoshinaga Y."/>
            <person name="Martin F.M."/>
            <person name="Grigoriev I.V."/>
            <person name="Hibbett D.S."/>
        </authorList>
    </citation>
    <scope>NUCLEOTIDE SEQUENCE [LARGE SCALE GENOMIC DNA]</scope>
    <source>
        <strain evidence="2 3">93-53</strain>
    </source>
</reference>
<dbReference type="STRING" id="1314785.A0A165GGA7"/>
<evidence type="ECO:0000259" key="1">
    <source>
        <dbReference type="Pfam" id="PF12770"/>
    </source>
</evidence>
<keyword evidence="3" id="KW-1185">Reference proteome</keyword>
<accession>A0A165GGA7</accession>
<dbReference type="InParanoid" id="A0A165GGA7"/>
<dbReference type="RefSeq" id="XP_040768046.1">
    <property type="nucleotide sequence ID" value="XM_040903863.1"/>
</dbReference>
<dbReference type="PANTHER" id="PTHR19959:SF119">
    <property type="entry name" value="FUNGAL LIPASE-LIKE DOMAIN-CONTAINING PROTEIN"/>
    <property type="match status" value="1"/>
</dbReference>
<dbReference type="SUPFAM" id="SSF48452">
    <property type="entry name" value="TPR-like"/>
    <property type="match status" value="2"/>
</dbReference>
<dbReference type="Pfam" id="PF12770">
    <property type="entry name" value="CHAT"/>
    <property type="match status" value="1"/>
</dbReference>
<name>A0A165GGA7_9APHY</name>
<proteinExistence type="predicted"/>
<protein>
    <submittedName>
        <fullName evidence="2">TPR-like protein</fullName>
    </submittedName>
</protein>
<dbReference type="SMART" id="SM00028">
    <property type="entry name" value="TPR"/>
    <property type="match status" value="7"/>
</dbReference>
<dbReference type="PANTHER" id="PTHR19959">
    <property type="entry name" value="KINESIN LIGHT CHAIN"/>
    <property type="match status" value="1"/>
</dbReference>
<dbReference type="InterPro" id="IPR019734">
    <property type="entry name" value="TPR_rpt"/>
</dbReference>
<dbReference type="InterPro" id="IPR011990">
    <property type="entry name" value="TPR-like_helical_dom_sf"/>
</dbReference>
<dbReference type="GeneID" id="63820893"/>
<sequence length="1038" mass="115543">MQNSIPDIFTVALGHLAQQLLKSYDKSHFQDELKKTIMIAKVSFQLASDASKNKHIHGHILARALEKQFDHTGDLADIDQAIAVQQDAMQLISDNHTNKPNYLGDFGTFFGNRFKHSGNPSDINQAIAALQNAVQLTPDGDANKPVHLHNLGTSFSFRFDQLKDLSDVDQAIAAYQNAVQLTPDNDTDKPKYLDNLGSSFAKRFKYLGDPADLNQAIAAHKKAVQLASDDHPNKAYHLNNLGTSFLIHFGRFEDLSNIDQAIAAYQNAVQLTPNDHASKPDHLTNLGSSFTKRFEYLNDPADLDQAIAAHQKAVQLASDDHPNKAHHLSDLGSSFLSCFKYFHDIAYVDQAIAAYQKAVQLTPDNHTDKPHYLNNLGNSFGHHFQYLGDLADVDQALAAHQKAVQLTPNNHTSKPSYLNNLGSSFLNRFQHLGNLADVDQAIVACQNAMQLTPDDHANKHIFLSNLGNSFFNRFKHFSDFSDLQKAIIHFSLAAQSSAGSFSMRFNAGRRWVRCAHILQHSSLFQACDITLNLLSKLAWLGLPLSKRYSALTQATGFVRDAAAIAVEHEDYNTAVEWLEQGNSVVWGQQLQLRTSFDDLKAKHSILANEFDQISKQLEQASYRYDTEQKSSEEQAQQHHALAIKWESLLLKIRSMPGFNQFLMPKKLAQLYECAHSGPVIILNCSQLSCDALIIMTGSEDVIHLPLSDLTYNDAFDLGISLNEMLRKDGRRVARLESHLPYSYKFYESILSELWFKVVKPVLDALAYPKQTATSKNLSRIFWCPTGPLTFLPIHAAGIYGTTGPNVKVSEFVISSYTPTLSALILPSEDIIQQNINLLAVAQPSSDGQFSQLPGTQEEISKIKERLSRLNSNQVLLTESNGTVEDVLDKLQKCSWVHFACHGIQDLRNPVNSGLLLANKQRLKLSDVVRVTRPHGGLAFLSACQTATGDKRLADEAVHLAAGMLFIGYGGVIATMWSILDDVAPKVAEDVYSQLFSDDSLPDYRQAARALHYAVEKLQQDPKISSKFYSWLPFVHFGL</sequence>
<dbReference type="OrthoDB" id="3260348at2759"/>
<gene>
    <name evidence="2" type="ORF">LAESUDRAFT_644523</name>
</gene>
<dbReference type="Gene3D" id="1.25.40.10">
    <property type="entry name" value="Tetratricopeptide repeat domain"/>
    <property type="match status" value="3"/>
</dbReference>
<dbReference type="EMBL" id="KV427609">
    <property type="protein sequence ID" value="KZT10306.1"/>
    <property type="molecule type" value="Genomic_DNA"/>
</dbReference>